<evidence type="ECO:0008006" key="3">
    <source>
        <dbReference type="Google" id="ProtNLM"/>
    </source>
</evidence>
<keyword evidence="2" id="KW-1185">Reference proteome</keyword>
<name>A0ABW8XPD1_9FLAO</name>
<gene>
    <name evidence="1" type="ORF">ABS764_02645</name>
</gene>
<accession>A0ABW8XPD1</accession>
<protein>
    <recommendedName>
        <fullName evidence="3">Nucleoid-associated protein</fullName>
    </recommendedName>
</protein>
<reference evidence="1 2" key="1">
    <citation type="submission" date="2024-06" db="EMBL/GenBank/DDBJ databases">
        <authorList>
            <person name="Kaempfer P."/>
            <person name="Viver T."/>
        </authorList>
    </citation>
    <scope>NUCLEOTIDE SEQUENCE [LARGE SCALE GENOMIC DNA]</scope>
    <source>
        <strain evidence="1 2">ST-87</strain>
    </source>
</reference>
<sequence length="323" mass="36439">MNNPESVKLEVFTIALKPLSNNLNNTLKDVLLNTPGINPANNLFSEFVQVFINHIDSGYTELRNKAFTLSTDITEYGFDTTDENVWGVLKGGSKGSGKTKSPLTNREEEEDLEGTVINDKYFFYLHFPLESNVGYLFFQIYGGASIRGEFIQHIADLFKISGKYNKAVPHPILPNCIRDEFKGNSKIIEMNYITNVLSSSLTEETAFSNLCDKYHIEISIKPTGSNTITPDKVPVLNRIFSSLALKSARLSDSVKKKVVLQNLATKKTSKFELDTHDVMPRIYLNGRVNFDDNGIPNFSELKSFCDSLLRELIEGHYSKIERQ</sequence>
<dbReference type="Proteomes" id="UP001629260">
    <property type="component" value="Unassembled WGS sequence"/>
</dbReference>
<dbReference type="EMBL" id="JBELQA010000001">
    <property type="protein sequence ID" value="MFL9829739.1"/>
    <property type="molecule type" value="Genomic_DNA"/>
</dbReference>
<evidence type="ECO:0000313" key="2">
    <source>
        <dbReference type="Proteomes" id="UP001629260"/>
    </source>
</evidence>
<proteinExistence type="predicted"/>
<organism evidence="1 2">
    <name type="scientific">Flavobacterium plantiphilum</name>
    <dbReference type="NCBI Taxonomy" id="3163297"/>
    <lineage>
        <taxon>Bacteria</taxon>
        <taxon>Pseudomonadati</taxon>
        <taxon>Bacteroidota</taxon>
        <taxon>Flavobacteriia</taxon>
        <taxon>Flavobacteriales</taxon>
        <taxon>Flavobacteriaceae</taxon>
        <taxon>Flavobacterium</taxon>
    </lineage>
</organism>
<comment type="caution">
    <text evidence="1">The sequence shown here is derived from an EMBL/GenBank/DDBJ whole genome shotgun (WGS) entry which is preliminary data.</text>
</comment>
<evidence type="ECO:0000313" key="1">
    <source>
        <dbReference type="EMBL" id="MFL9829739.1"/>
    </source>
</evidence>
<dbReference type="RefSeq" id="WP_408079676.1">
    <property type="nucleotide sequence ID" value="NZ_JBELQA010000001.1"/>
</dbReference>